<gene>
    <name evidence="1" type="ORF">BDA96_04G371400</name>
</gene>
<proteinExistence type="predicted"/>
<dbReference type="EMBL" id="CM027683">
    <property type="protein sequence ID" value="KAG0535500.1"/>
    <property type="molecule type" value="Genomic_DNA"/>
</dbReference>
<dbReference type="Proteomes" id="UP000807115">
    <property type="component" value="Chromosome 4"/>
</dbReference>
<dbReference type="AlphaFoldDB" id="A0A921RAT9"/>
<organism evidence="1 2">
    <name type="scientific">Sorghum bicolor</name>
    <name type="common">Sorghum</name>
    <name type="synonym">Sorghum vulgare</name>
    <dbReference type="NCBI Taxonomy" id="4558"/>
    <lineage>
        <taxon>Eukaryota</taxon>
        <taxon>Viridiplantae</taxon>
        <taxon>Streptophyta</taxon>
        <taxon>Embryophyta</taxon>
        <taxon>Tracheophyta</taxon>
        <taxon>Spermatophyta</taxon>
        <taxon>Magnoliopsida</taxon>
        <taxon>Liliopsida</taxon>
        <taxon>Poales</taxon>
        <taxon>Poaceae</taxon>
        <taxon>PACMAD clade</taxon>
        <taxon>Panicoideae</taxon>
        <taxon>Andropogonodae</taxon>
        <taxon>Andropogoneae</taxon>
        <taxon>Sorghinae</taxon>
        <taxon>Sorghum</taxon>
    </lineage>
</organism>
<accession>A0A921RAT9</accession>
<comment type="caution">
    <text evidence="1">The sequence shown here is derived from an EMBL/GenBank/DDBJ whole genome shotgun (WGS) entry which is preliminary data.</text>
</comment>
<evidence type="ECO:0000313" key="2">
    <source>
        <dbReference type="Proteomes" id="UP000807115"/>
    </source>
</evidence>
<reference evidence="1" key="2">
    <citation type="submission" date="2020-10" db="EMBL/GenBank/DDBJ databases">
        <authorList>
            <person name="Cooper E.A."/>
            <person name="Brenton Z.W."/>
            <person name="Flinn B.S."/>
            <person name="Jenkins J."/>
            <person name="Shu S."/>
            <person name="Flowers D."/>
            <person name="Luo F."/>
            <person name="Wang Y."/>
            <person name="Xia P."/>
            <person name="Barry K."/>
            <person name="Daum C."/>
            <person name="Lipzen A."/>
            <person name="Yoshinaga Y."/>
            <person name="Schmutz J."/>
            <person name="Saski C."/>
            <person name="Vermerris W."/>
            <person name="Kresovich S."/>
        </authorList>
    </citation>
    <scope>NUCLEOTIDE SEQUENCE</scope>
</reference>
<reference evidence="1" key="1">
    <citation type="journal article" date="2019" name="BMC Genomics">
        <title>A new reference genome for Sorghum bicolor reveals high levels of sequence similarity between sweet and grain genotypes: implications for the genetics of sugar metabolism.</title>
        <authorList>
            <person name="Cooper E.A."/>
            <person name="Brenton Z.W."/>
            <person name="Flinn B.S."/>
            <person name="Jenkins J."/>
            <person name="Shu S."/>
            <person name="Flowers D."/>
            <person name="Luo F."/>
            <person name="Wang Y."/>
            <person name="Xia P."/>
            <person name="Barry K."/>
            <person name="Daum C."/>
            <person name="Lipzen A."/>
            <person name="Yoshinaga Y."/>
            <person name="Schmutz J."/>
            <person name="Saski C."/>
            <person name="Vermerris W."/>
            <person name="Kresovich S."/>
        </authorList>
    </citation>
    <scope>NUCLEOTIDE SEQUENCE</scope>
</reference>
<name>A0A921RAT9_SORBI</name>
<sequence length="91" mass="10219">MMLFYFLITTKCDDEIKNCNGTQHELINPACSISGNSTICSLQVKRATAMAFKLYILSGHLHEFSLQLASSKHTLCMLDGCFREEARSAIR</sequence>
<protein>
    <submittedName>
        <fullName evidence="1">Uncharacterized protein</fullName>
    </submittedName>
</protein>
<evidence type="ECO:0000313" key="1">
    <source>
        <dbReference type="EMBL" id="KAG0535500.1"/>
    </source>
</evidence>